<dbReference type="InterPro" id="IPR032675">
    <property type="entry name" value="LRR_dom_sf"/>
</dbReference>
<dbReference type="GO" id="GO:0006952">
    <property type="term" value="P:defense response"/>
    <property type="evidence" value="ECO:0007669"/>
    <property type="project" value="InterPro"/>
</dbReference>
<name>A0A9J5WF25_SOLCO</name>
<dbReference type="OrthoDB" id="1305848at2759"/>
<dbReference type="InterPro" id="IPR044974">
    <property type="entry name" value="Disease_R_plants"/>
</dbReference>
<comment type="caution">
    <text evidence="4">The sequence shown here is derived from an EMBL/GenBank/DDBJ whole genome shotgun (WGS) entry which is preliminary data.</text>
</comment>
<evidence type="ECO:0000256" key="2">
    <source>
        <dbReference type="ARBA" id="ARBA00022737"/>
    </source>
</evidence>
<accession>A0A9J5WF25</accession>
<dbReference type="PANTHER" id="PTHR11017:SF569">
    <property type="entry name" value="DISEASE RESISTANCE PROTEIN"/>
    <property type="match status" value="1"/>
</dbReference>
<dbReference type="Gene3D" id="3.80.10.10">
    <property type="entry name" value="Ribonuclease Inhibitor"/>
    <property type="match status" value="1"/>
</dbReference>
<feature type="domain" description="C-JID" evidence="3">
    <location>
        <begin position="231"/>
        <end position="350"/>
    </location>
</feature>
<sequence>MHVLIEDMSKYIVKMQKDSGKRSRIWNVEDFEDVMMDNMGTMAVEAIWFTYIEQLNFDKEAMKNMKMLRILRIFPKDGCYRPAYFIKPDSNCHDGSIEYLSNNLCWFAWHDYPWKLLPEIFYPRRLVHRLTQLPEDIACLSSLKKLHLKGINFEHLPQSISELGALRSLELSDCKRLTLLPEFPQQLETIYADWSNASICNSLFQNISSLQHDICSSDSLSLRVFGSWPDDIPSWFDYWGMGRSVSVNLPKNWYVSDNFLGFAVCYSGIQSIDCITAHLIPLCDDGMSLMTQKFALSSHDLINFLLDASNANGKTPNDYGCFRLYSPLERNGWAKINEYGVRLLYKDEHELQIGSTSIYYSFFVGTSWWDASKANGKTPNDYIPLKKGMILEFVCCIKIRRSRYEEEGQWLLF</sequence>
<dbReference type="SUPFAM" id="SSF52058">
    <property type="entry name" value="L domain-like"/>
    <property type="match status" value="1"/>
</dbReference>
<evidence type="ECO:0000259" key="3">
    <source>
        <dbReference type="Pfam" id="PF20160"/>
    </source>
</evidence>
<reference evidence="4 5" key="1">
    <citation type="submission" date="2020-09" db="EMBL/GenBank/DDBJ databases">
        <title>De no assembly of potato wild relative species, Solanum commersonii.</title>
        <authorList>
            <person name="Cho K."/>
        </authorList>
    </citation>
    <scope>NUCLEOTIDE SEQUENCE [LARGE SCALE GENOMIC DNA]</scope>
    <source>
        <strain evidence="4">LZ3.2</strain>
        <tissue evidence="4">Leaf</tissue>
    </source>
</reference>
<evidence type="ECO:0000313" key="5">
    <source>
        <dbReference type="Proteomes" id="UP000824120"/>
    </source>
</evidence>
<keyword evidence="5" id="KW-1185">Reference proteome</keyword>
<protein>
    <recommendedName>
        <fullName evidence="3">C-JID domain-containing protein</fullName>
    </recommendedName>
</protein>
<dbReference type="PANTHER" id="PTHR11017">
    <property type="entry name" value="LEUCINE-RICH REPEAT-CONTAINING PROTEIN"/>
    <property type="match status" value="1"/>
</dbReference>
<proteinExistence type="predicted"/>
<dbReference type="EMBL" id="JACXVP010000011">
    <property type="protein sequence ID" value="KAG5574210.1"/>
    <property type="molecule type" value="Genomic_DNA"/>
</dbReference>
<evidence type="ECO:0000256" key="1">
    <source>
        <dbReference type="ARBA" id="ARBA00022614"/>
    </source>
</evidence>
<dbReference type="GO" id="GO:0005524">
    <property type="term" value="F:ATP binding"/>
    <property type="evidence" value="ECO:0007669"/>
    <property type="project" value="UniProtKB-KW"/>
</dbReference>
<dbReference type="Pfam" id="PF20160">
    <property type="entry name" value="C-JID"/>
    <property type="match status" value="1"/>
</dbReference>
<keyword evidence="1" id="KW-0433">Leucine-rich repeat</keyword>
<gene>
    <name evidence="4" type="ORF">H5410_054344</name>
</gene>
<dbReference type="InterPro" id="IPR045344">
    <property type="entry name" value="C-JID"/>
</dbReference>
<dbReference type="Proteomes" id="UP000824120">
    <property type="component" value="Chromosome 11"/>
</dbReference>
<keyword evidence="2" id="KW-0677">Repeat</keyword>
<dbReference type="AlphaFoldDB" id="A0A9J5WF25"/>
<organism evidence="4 5">
    <name type="scientific">Solanum commersonii</name>
    <name type="common">Commerson's wild potato</name>
    <name type="synonym">Commerson's nightshade</name>
    <dbReference type="NCBI Taxonomy" id="4109"/>
    <lineage>
        <taxon>Eukaryota</taxon>
        <taxon>Viridiplantae</taxon>
        <taxon>Streptophyta</taxon>
        <taxon>Embryophyta</taxon>
        <taxon>Tracheophyta</taxon>
        <taxon>Spermatophyta</taxon>
        <taxon>Magnoliopsida</taxon>
        <taxon>eudicotyledons</taxon>
        <taxon>Gunneridae</taxon>
        <taxon>Pentapetalae</taxon>
        <taxon>asterids</taxon>
        <taxon>lamiids</taxon>
        <taxon>Solanales</taxon>
        <taxon>Solanaceae</taxon>
        <taxon>Solanoideae</taxon>
        <taxon>Solaneae</taxon>
        <taxon>Solanum</taxon>
    </lineage>
</organism>
<evidence type="ECO:0000313" key="4">
    <source>
        <dbReference type="EMBL" id="KAG5574210.1"/>
    </source>
</evidence>